<name>A0ABX8EJP5_9ACTN</name>
<dbReference type="EMBL" id="CP075371">
    <property type="protein sequence ID" value="QVT79283.1"/>
    <property type="molecule type" value="Genomic_DNA"/>
</dbReference>
<evidence type="ECO:0000313" key="3">
    <source>
        <dbReference type="Proteomes" id="UP000679307"/>
    </source>
</evidence>
<keyword evidence="3" id="KW-1185">Reference proteome</keyword>
<dbReference type="PANTHER" id="PTHR35007:SF1">
    <property type="entry name" value="PILUS ASSEMBLY PROTEIN"/>
    <property type="match status" value="1"/>
</dbReference>
<dbReference type="Proteomes" id="UP000679307">
    <property type="component" value="Chromosome"/>
</dbReference>
<proteinExistence type="predicted"/>
<dbReference type="RefSeq" id="WP_214058758.1">
    <property type="nucleotide sequence ID" value="NZ_BAAAHS010000082.1"/>
</dbReference>
<feature type="transmembrane region" description="Helical" evidence="1">
    <location>
        <begin position="6"/>
        <end position="26"/>
    </location>
</feature>
<keyword evidence="1" id="KW-0472">Membrane</keyword>
<protein>
    <recommendedName>
        <fullName evidence="4">Type II secretion system protein GspF domain-containing protein</fullName>
    </recommendedName>
</protein>
<evidence type="ECO:0000313" key="2">
    <source>
        <dbReference type="EMBL" id="QVT79283.1"/>
    </source>
</evidence>
<keyword evidence="1" id="KW-0812">Transmembrane</keyword>
<sequence>MNHVTTGVMVLGALLALGLLQLRWLLFPPAPDLVAEIDHWRRGRERATERADSPQQLSPIGRIARWVVDLLRAHRPDFLDNLAPDLAITQRDLQSWLTRVTGLALGFGLAPIVLVLARRLRGDEVSVQWAPIVGVLLAVAAVVLSVRDLRNQAASAREEYIRALSIYLDLVAMSMEAGQGHAQALPAASQIGTRRVFDEIRTAIDLAPSRGITAWEALGQLGERYRIVELISLRSSIELAQDDGARVKASLIARAKTMRSSRLAGAVERANKATESMRQLTLVAAMLASVYIAAPKILALRSAAGAP</sequence>
<gene>
    <name evidence="2" type="ORF">ENKNEFLB_01664</name>
</gene>
<dbReference type="PANTHER" id="PTHR35007">
    <property type="entry name" value="INTEGRAL MEMBRANE PROTEIN-RELATED"/>
    <property type="match status" value="1"/>
</dbReference>
<feature type="transmembrane region" description="Helical" evidence="1">
    <location>
        <begin position="280"/>
        <end position="299"/>
    </location>
</feature>
<keyword evidence="1" id="KW-1133">Transmembrane helix</keyword>
<accession>A0ABX8EJP5</accession>
<reference evidence="2 3" key="1">
    <citation type="submission" date="2021-05" db="EMBL/GenBank/DDBJ databases">
        <title>Complete genome of Nocardioides aquaticus KCTC 9944T isolated from meromictic and hypersaline Ekho Lake, Antarctica.</title>
        <authorList>
            <person name="Hwang K."/>
            <person name="Kim K.M."/>
            <person name="Choe H."/>
        </authorList>
    </citation>
    <scope>NUCLEOTIDE SEQUENCE [LARGE SCALE GENOMIC DNA]</scope>
    <source>
        <strain evidence="2 3">KCTC 9944</strain>
    </source>
</reference>
<evidence type="ECO:0008006" key="4">
    <source>
        <dbReference type="Google" id="ProtNLM"/>
    </source>
</evidence>
<organism evidence="2 3">
    <name type="scientific">Nocardioides aquaticus</name>
    <dbReference type="NCBI Taxonomy" id="160826"/>
    <lineage>
        <taxon>Bacteria</taxon>
        <taxon>Bacillati</taxon>
        <taxon>Actinomycetota</taxon>
        <taxon>Actinomycetes</taxon>
        <taxon>Propionibacteriales</taxon>
        <taxon>Nocardioidaceae</taxon>
        <taxon>Nocardioides</taxon>
    </lineage>
</organism>
<evidence type="ECO:0000256" key="1">
    <source>
        <dbReference type="SAM" id="Phobius"/>
    </source>
</evidence>
<feature type="transmembrane region" description="Helical" evidence="1">
    <location>
        <begin position="96"/>
        <end position="117"/>
    </location>
</feature>
<feature type="transmembrane region" description="Helical" evidence="1">
    <location>
        <begin position="129"/>
        <end position="147"/>
    </location>
</feature>